<proteinExistence type="predicted"/>
<dbReference type="InterPro" id="IPR023799">
    <property type="entry name" value="RbfA_dom_sf"/>
</dbReference>
<dbReference type="Proteomes" id="UP000614601">
    <property type="component" value="Unassembled WGS sequence"/>
</dbReference>
<dbReference type="Proteomes" id="UP000783686">
    <property type="component" value="Unassembled WGS sequence"/>
</dbReference>
<dbReference type="Gene3D" id="3.30.300.20">
    <property type="match status" value="1"/>
</dbReference>
<dbReference type="AlphaFoldDB" id="A0A811LPD8"/>
<dbReference type="EMBL" id="CAJFDH010000006">
    <property type="protein sequence ID" value="CAD5228946.1"/>
    <property type="molecule type" value="Genomic_DNA"/>
</dbReference>
<name>A0A811LPD8_9BILA</name>
<dbReference type="InterPro" id="IPR039212">
    <property type="entry name" value="RBFA_mitochondrial"/>
</dbReference>
<dbReference type="EMBL" id="CAJFCW020000006">
    <property type="protein sequence ID" value="CAG9125329.1"/>
    <property type="molecule type" value="Genomic_DNA"/>
</dbReference>
<gene>
    <name evidence="1" type="ORF">BOKJ2_LOCUS13005</name>
</gene>
<reference evidence="1" key="1">
    <citation type="submission" date="2020-09" db="EMBL/GenBank/DDBJ databases">
        <authorList>
            <person name="Kikuchi T."/>
        </authorList>
    </citation>
    <scope>NUCLEOTIDE SEQUENCE</scope>
    <source>
        <strain evidence="1">SH1</strain>
    </source>
</reference>
<comment type="caution">
    <text evidence="1">The sequence shown here is derived from an EMBL/GenBank/DDBJ whole genome shotgun (WGS) entry which is preliminary data.</text>
</comment>
<protein>
    <submittedName>
        <fullName evidence="1">Uncharacterized protein</fullName>
    </submittedName>
</protein>
<dbReference type="InterPro" id="IPR000238">
    <property type="entry name" value="RbfA"/>
</dbReference>
<dbReference type="InterPro" id="IPR015946">
    <property type="entry name" value="KH_dom-like_a/b"/>
</dbReference>
<dbReference type="PANTHER" id="PTHR14725">
    <property type="entry name" value="RIBOSOME-BINDING FACTOR A, MITOCHONDRIAL-RELATED"/>
    <property type="match status" value="1"/>
</dbReference>
<dbReference type="SUPFAM" id="SSF89919">
    <property type="entry name" value="Ribosome-binding factor A, RbfA"/>
    <property type="match status" value="1"/>
</dbReference>
<keyword evidence="2" id="KW-1185">Reference proteome</keyword>
<dbReference type="OrthoDB" id="418445at2759"/>
<organism evidence="1 2">
    <name type="scientific">Bursaphelenchus okinawaensis</name>
    <dbReference type="NCBI Taxonomy" id="465554"/>
    <lineage>
        <taxon>Eukaryota</taxon>
        <taxon>Metazoa</taxon>
        <taxon>Ecdysozoa</taxon>
        <taxon>Nematoda</taxon>
        <taxon>Chromadorea</taxon>
        <taxon>Rhabditida</taxon>
        <taxon>Tylenchina</taxon>
        <taxon>Tylenchomorpha</taxon>
        <taxon>Aphelenchoidea</taxon>
        <taxon>Aphelenchoididae</taxon>
        <taxon>Bursaphelenchus</taxon>
    </lineage>
</organism>
<evidence type="ECO:0000313" key="2">
    <source>
        <dbReference type="Proteomes" id="UP000614601"/>
    </source>
</evidence>
<dbReference type="Pfam" id="PF02033">
    <property type="entry name" value="RBFA"/>
    <property type="match status" value="1"/>
</dbReference>
<dbReference type="GO" id="GO:0006364">
    <property type="term" value="P:rRNA processing"/>
    <property type="evidence" value="ECO:0007669"/>
    <property type="project" value="InterPro"/>
</dbReference>
<sequence>MRFTAILLRRSTPKWFKSGRTAGLNCFDVKHADLAVSRHFTRTMGQMYGLDTGVEDMKLFLGTKEAKYRKLGSQKVKQLSGLYQEKIANIVSENEKLCKMKVEISGVKVPKTLCEIQVFWVCQGDEMDEVIEKNLEEVSSDLRRALTSQCFGTNVPPLRFVPDRSLLIKKEMDQLFEMADYGVQYRTLSQAAATLGSKSDTGKPKDIDKIPAWRLKQ</sequence>
<evidence type="ECO:0000313" key="1">
    <source>
        <dbReference type="EMBL" id="CAD5228946.1"/>
    </source>
</evidence>
<accession>A0A811LPD8</accession>
<dbReference type="PANTHER" id="PTHR14725:SF0">
    <property type="entry name" value="RIBOSOME-BINDING FACTOR A, MITOCHONDRIAL-RELATED"/>
    <property type="match status" value="1"/>
</dbReference>